<keyword evidence="2 5" id="KW-0479">Metal-binding</keyword>
<dbReference type="CDD" id="cd03319">
    <property type="entry name" value="L-Ala-DL-Glu_epimerase"/>
    <property type="match status" value="1"/>
</dbReference>
<gene>
    <name evidence="7" type="primary">ycjG</name>
    <name evidence="7" type="ORF">VMF7928_00309</name>
</gene>
<keyword evidence="3 5" id="KW-0460">Magnesium</keyword>
<dbReference type="EMBL" id="CAKLDM010000001">
    <property type="protein sequence ID" value="CAH0536283.1"/>
    <property type="molecule type" value="Genomic_DNA"/>
</dbReference>
<dbReference type="SUPFAM" id="SSF54826">
    <property type="entry name" value="Enolase N-terminal domain-like"/>
    <property type="match status" value="1"/>
</dbReference>
<dbReference type="InterPro" id="IPR034603">
    <property type="entry name" value="Dipeptide_epimerase"/>
</dbReference>
<dbReference type="Proteomes" id="UP000838748">
    <property type="component" value="Unassembled WGS sequence"/>
</dbReference>
<protein>
    <recommendedName>
        <fullName evidence="5">Dipeptide epimerase</fullName>
        <ecNumber evidence="5">5.1.1.-</ecNumber>
    </recommendedName>
</protein>
<dbReference type="InterPro" id="IPR029065">
    <property type="entry name" value="Enolase_C-like"/>
</dbReference>
<dbReference type="PANTHER" id="PTHR48080">
    <property type="entry name" value="D-GALACTONATE DEHYDRATASE-RELATED"/>
    <property type="match status" value="1"/>
</dbReference>
<dbReference type="InterPro" id="IPR034593">
    <property type="entry name" value="DgoD-like"/>
</dbReference>
<organism evidence="7 8">
    <name type="scientific">Vibrio marisflavi CECT 7928</name>
    <dbReference type="NCBI Taxonomy" id="634439"/>
    <lineage>
        <taxon>Bacteria</taxon>
        <taxon>Pseudomonadati</taxon>
        <taxon>Pseudomonadota</taxon>
        <taxon>Gammaproteobacteria</taxon>
        <taxon>Vibrionales</taxon>
        <taxon>Vibrionaceae</taxon>
        <taxon>Vibrio</taxon>
    </lineage>
</organism>
<feature type="domain" description="Mandelate racemase/muconate lactonizing enzyme C-terminal" evidence="6">
    <location>
        <begin position="130"/>
        <end position="223"/>
    </location>
</feature>
<dbReference type="InterPro" id="IPR013342">
    <property type="entry name" value="Mandelate_racemase_C"/>
</dbReference>
<evidence type="ECO:0000259" key="6">
    <source>
        <dbReference type="SMART" id="SM00922"/>
    </source>
</evidence>
<accession>A0ABM8ZZE3</accession>
<evidence type="ECO:0000256" key="1">
    <source>
        <dbReference type="ARBA" id="ARBA00008031"/>
    </source>
</evidence>
<evidence type="ECO:0000256" key="2">
    <source>
        <dbReference type="ARBA" id="ARBA00022723"/>
    </source>
</evidence>
<comment type="similarity">
    <text evidence="1 5">Belongs to the mandelate racemase/muconate lactonizing enzyme family.</text>
</comment>
<dbReference type="SUPFAM" id="SSF51604">
    <property type="entry name" value="Enolase C-terminal domain-like"/>
    <property type="match status" value="1"/>
</dbReference>
<dbReference type="PROSITE" id="PS00909">
    <property type="entry name" value="MR_MLE_2"/>
    <property type="match status" value="1"/>
</dbReference>
<keyword evidence="8" id="KW-1185">Reference proteome</keyword>
<evidence type="ECO:0000313" key="8">
    <source>
        <dbReference type="Proteomes" id="UP000838748"/>
    </source>
</evidence>
<evidence type="ECO:0000256" key="4">
    <source>
        <dbReference type="ARBA" id="ARBA00023235"/>
    </source>
</evidence>
<dbReference type="Pfam" id="PF13378">
    <property type="entry name" value="MR_MLE_C"/>
    <property type="match status" value="1"/>
</dbReference>
<reference evidence="7" key="1">
    <citation type="submission" date="2021-11" db="EMBL/GenBank/DDBJ databases">
        <authorList>
            <person name="Rodrigo-Torres L."/>
            <person name="Arahal R. D."/>
            <person name="Lucena T."/>
        </authorList>
    </citation>
    <scope>NUCLEOTIDE SEQUENCE</scope>
    <source>
        <strain evidence="7">CECT 7928</strain>
    </source>
</reference>
<dbReference type="RefSeq" id="WP_237359732.1">
    <property type="nucleotide sequence ID" value="NZ_CAKLDM010000001.1"/>
</dbReference>
<comment type="caution">
    <text evidence="7">The sequence shown here is derived from an EMBL/GenBank/DDBJ whole genome shotgun (WGS) entry which is preliminary data.</text>
</comment>
<evidence type="ECO:0000256" key="3">
    <source>
        <dbReference type="ARBA" id="ARBA00022842"/>
    </source>
</evidence>
<dbReference type="SFLD" id="SFLDG00180">
    <property type="entry name" value="muconate_cycloisomerase"/>
    <property type="match status" value="1"/>
</dbReference>
<comment type="cofactor">
    <cofactor evidence="5">
        <name>Mg(2+)</name>
        <dbReference type="ChEBI" id="CHEBI:18420"/>
    </cofactor>
    <text evidence="5">Binds 1 Mg(2+) ion per subunit.</text>
</comment>
<evidence type="ECO:0000256" key="5">
    <source>
        <dbReference type="RuleBase" id="RU366006"/>
    </source>
</evidence>
<dbReference type="SFLD" id="SFLDF00010">
    <property type="entry name" value="dipeptide_epimerase"/>
    <property type="match status" value="1"/>
</dbReference>
<sequence length="322" mass="35340">MQVTSEHLHIPLDRPFIISRGVRTHCDIIQVTVEYNEYKAVGECSPTSRYGESIESVLAEIESFGNSLGNQEPKQARLDLQKQPAGAARNALDCALWSLEAQINGTAFPAPYFDIDDQIETAMTVSIDQPKTMAEQAKEYIETGATLLKVKLDSELIIERLTAVRDAAPSCKIVVDANEAWAELNLEELFQQLTCFNITMIEQPVPSGDETLLKNIKHPIPLCADESCHTAKDIPSLVDCYEMINIKLDKTGGLTEALKLEQAAHENGLEVMVGCMVGTATAMKAALPIATRASVVDLDGPVLIGERYCHDLKYKAGHIQTQ</sequence>
<dbReference type="InterPro" id="IPR018110">
    <property type="entry name" value="Mandel_Rmase/mucon_lact_enz_CS"/>
</dbReference>
<name>A0ABM8ZZE3_9VIBR</name>
<dbReference type="InterPro" id="IPR036849">
    <property type="entry name" value="Enolase-like_C_sf"/>
</dbReference>
<dbReference type="Gene3D" id="3.30.390.10">
    <property type="entry name" value="Enolase-like, N-terminal domain"/>
    <property type="match status" value="1"/>
</dbReference>
<dbReference type="SMART" id="SM00922">
    <property type="entry name" value="MR_MLE"/>
    <property type="match status" value="1"/>
</dbReference>
<evidence type="ECO:0000313" key="7">
    <source>
        <dbReference type="EMBL" id="CAH0536283.1"/>
    </source>
</evidence>
<dbReference type="SFLD" id="SFLDS00001">
    <property type="entry name" value="Enolase"/>
    <property type="match status" value="1"/>
</dbReference>
<dbReference type="GO" id="GO:0103031">
    <property type="term" value="F:L-Ala-D/L-Glu epimerase activity"/>
    <property type="evidence" value="ECO:0007669"/>
    <property type="project" value="UniProtKB-EC"/>
</dbReference>
<dbReference type="Gene3D" id="3.20.20.120">
    <property type="entry name" value="Enolase-like C-terminal domain"/>
    <property type="match status" value="1"/>
</dbReference>
<dbReference type="PANTHER" id="PTHR48080:SF3">
    <property type="entry name" value="ENOLASE SUPERFAMILY MEMBER DDB_G0284701"/>
    <property type="match status" value="1"/>
</dbReference>
<proteinExistence type="inferred from homology"/>
<dbReference type="EC" id="5.1.1.-" evidence="5"/>
<keyword evidence="4 5" id="KW-0413">Isomerase</keyword>
<dbReference type="InterPro" id="IPR029017">
    <property type="entry name" value="Enolase-like_N"/>
</dbReference>